<keyword evidence="3" id="KW-1185">Reference proteome</keyword>
<feature type="region of interest" description="Disordered" evidence="1">
    <location>
        <begin position="1"/>
        <end position="31"/>
    </location>
</feature>
<proteinExistence type="predicted"/>
<sequence length="114" mass="12461">MGETRGRTPESTFHSKGVDSDESQDPRETGNLKKVLLASRVHGKRASTVLWGTVGKGSYVVVSATDKAPRWRSTLPIIPDASGREAKAARLRRYAEVRWSPEVTTTLQSETGGH</sequence>
<evidence type="ECO:0000256" key="1">
    <source>
        <dbReference type="SAM" id="MobiDB-lite"/>
    </source>
</evidence>
<feature type="compositionally biased region" description="Basic and acidic residues" evidence="1">
    <location>
        <begin position="16"/>
        <end position="31"/>
    </location>
</feature>
<comment type="caution">
    <text evidence="2">The sequence shown here is derived from an EMBL/GenBank/DDBJ whole genome shotgun (WGS) entry which is preliminary data.</text>
</comment>
<organism evidence="2 3">
    <name type="scientific">Ktedonobacter racemifer DSM 44963</name>
    <dbReference type="NCBI Taxonomy" id="485913"/>
    <lineage>
        <taxon>Bacteria</taxon>
        <taxon>Bacillati</taxon>
        <taxon>Chloroflexota</taxon>
        <taxon>Ktedonobacteria</taxon>
        <taxon>Ktedonobacterales</taxon>
        <taxon>Ktedonobacteraceae</taxon>
        <taxon>Ktedonobacter</taxon>
    </lineage>
</organism>
<dbReference type="EMBL" id="ADVG01000001">
    <property type="protein sequence ID" value="EFH90364.1"/>
    <property type="molecule type" value="Genomic_DNA"/>
</dbReference>
<dbReference type="STRING" id="485913.Krac_11984"/>
<evidence type="ECO:0000313" key="3">
    <source>
        <dbReference type="Proteomes" id="UP000004508"/>
    </source>
</evidence>
<protein>
    <submittedName>
        <fullName evidence="2">Uncharacterized protein</fullName>
    </submittedName>
</protein>
<dbReference type="AlphaFoldDB" id="D6TEJ1"/>
<name>D6TEJ1_KTERA</name>
<reference evidence="2 3" key="1">
    <citation type="journal article" date="2011" name="Stand. Genomic Sci.">
        <title>Non-contiguous finished genome sequence and contextual data of the filamentous soil bacterium Ktedonobacter racemifer type strain (SOSP1-21).</title>
        <authorList>
            <person name="Chang Y.J."/>
            <person name="Land M."/>
            <person name="Hauser L."/>
            <person name="Chertkov O."/>
            <person name="Del Rio T.G."/>
            <person name="Nolan M."/>
            <person name="Copeland A."/>
            <person name="Tice H."/>
            <person name="Cheng J.F."/>
            <person name="Lucas S."/>
            <person name="Han C."/>
            <person name="Goodwin L."/>
            <person name="Pitluck S."/>
            <person name="Ivanova N."/>
            <person name="Ovchinikova G."/>
            <person name="Pati A."/>
            <person name="Chen A."/>
            <person name="Palaniappan K."/>
            <person name="Mavromatis K."/>
            <person name="Liolios K."/>
            <person name="Brettin T."/>
            <person name="Fiebig A."/>
            <person name="Rohde M."/>
            <person name="Abt B."/>
            <person name="Goker M."/>
            <person name="Detter J.C."/>
            <person name="Woyke T."/>
            <person name="Bristow J."/>
            <person name="Eisen J.A."/>
            <person name="Markowitz V."/>
            <person name="Hugenholtz P."/>
            <person name="Kyrpides N.C."/>
            <person name="Klenk H.P."/>
            <person name="Lapidus A."/>
        </authorList>
    </citation>
    <scope>NUCLEOTIDE SEQUENCE [LARGE SCALE GENOMIC DNA]</scope>
    <source>
        <strain evidence="3">DSM 44963</strain>
    </source>
</reference>
<evidence type="ECO:0000313" key="2">
    <source>
        <dbReference type="EMBL" id="EFH90364.1"/>
    </source>
</evidence>
<gene>
    <name evidence="2" type="ORF">Krac_11984</name>
</gene>
<accession>D6TEJ1</accession>
<dbReference type="Proteomes" id="UP000004508">
    <property type="component" value="Unassembled WGS sequence"/>
</dbReference>
<dbReference type="InParanoid" id="D6TEJ1"/>